<feature type="compositionally biased region" description="Polar residues" evidence="1">
    <location>
        <begin position="287"/>
        <end position="297"/>
    </location>
</feature>
<dbReference type="AlphaFoldDB" id="A0A4U1BNN5"/>
<proteinExistence type="predicted"/>
<evidence type="ECO:0000313" key="4">
    <source>
        <dbReference type="Proteomes" id="UP000305675"/>
    </source>
</evidence>
<organism evidence="3 4">
    <name type="scientific">Ferrimonas aestuarii</name>
    <dbReference type="NCBI Taxonomy" id="2569539"/>
    <lineage>
        <taxon>Bacteria</taxon>
        <taxon>Pseudomonadati</taxon>
        <taxon>Pseudomonadota</taxon>
        <taxon>Gammaproteobacteria</taxon>
        <taxon>Alteromonadales</taxon>
        <taxon>Ferrimonadaceae</taxon>
        <taxon>Ferrimonas</taxon>
    </lineage>
</organism>
<feature type="region of interest" description="Disordered" evidence="1">
    <location>
        <begin position="275"/>
        <end position="297"/>
    </location>
</feature>
<feature type="chain" id="PRO_5020238441" evidence="2">
    <location>
        <begin position="24"/>
        <end position="297"/>
    </location>
</feature>
<keyword evidence="2" id="KW-0732">Signal</keyword>
<evidence type="ECO:0000256" key="2">
    <source>
        <dbReference type="SAM" id="SignalP"/>
    </source>
</evidence>
<comment type="caution">
    <text evidence="3">The sequence shown here is derived from an EMBL/GenBank/DDBJ whole genome shotgun (WGS) entry which is preliminary data.</text>
</comment>
<name>A0A4U1BNN5_9GAMM</name>
<feature type="signal peptide" evidence="2">
    <location>
        <begin position="1"/>
        <end position="23"/>
    </location>
</feature>
<dbReference type="OrthoDB" id="6195678at2"/>
<dbReference type="EMBL" id="SWCJ01000007">
    <property type="protein sequence ID" value="TKB54770.1"/>
    <property type="molecule type" value="Genomic_DNA"/>
</dbReference>
<evidence type="ECO:0000313" key="3">
    <source>
        <dbReference type="EMBL" id="TKB54770.1"/>
    </source>
</evidence>
<protein>
    <submittedName>
        <fullName evidence="3">DUF4097 domain-containing protein</fullName>
    </submittedName>
</protein>
<evidence type="ECO:0000256" key="1">
    <source>
        <dbReference type="SAM" id="MobiDB-lite"/>
    </source>
</evidence>
<gene>
    <name evidence="3" type="ORF">FCL42_11520</name>
</gene>
<keyword evidence="4" id="KW-1185">Reference proteome</keyword>
<dbReference type="RefSeq" id="WP_136863570.1">
    <property type="nucleotide sequence ID" value="NZ_SWCJ01000007.1"/>
</dbReference>
<dbReference type="Proteomes" id="UP000305675">
    <property type="component" value="Unassembled WGS sequence"/>
</dbReference>
<dbReference type="Gene3D" id="2.160.20.120">
    <property type="match status" value="1"/>
</dbReference>
<reference evidence="3 4" key="1">
    <citation type="submission" date="2019-04" db="EMBL/GenBank/DDBJ databases">
        <authorList>
            <person name="Hwang J.C."/>
        </authorList>
    </citation>
    <scope>NUCLEOTIDE SEQUENCE [LARGE SCALE GENOMIC DNA]</scope>
    <source>
        <strain evidence="3 4">IMCC35002</strain>
    </source>
</reference>
<sequence length="297" mass="30677">MKTVMTLCSVAALVAAASFSLSAAERCYQGQPQSQTLTLEAGSVSMLDIEAGAGTMTVEGVSGSHIEVVGKLHVGDPDSYRFELLKKGSKAVLKAYIEEGGSCSGSESPFIDIAIRVPRSLDLEISDGSGDINVSNIGGELSVADGSGHIRIADVDGEVSVDDGSGNIELANIGAEVEVNDGSGHIVINGVNAGVEINDGSGNIDLQRIQRFAEINDGSGHIRISDLTAGSARSPKIEINDGSGDIEINRAEAWVSVSDGSGDIEVNSAKGLTIEGDGSGDVRVSDTDYQQDSNYLM</sequence>
<accession>A0A4U1BNN5</accession>